<protein>
    <submittedName>
        <fullName evidence="2">Uncharacterized protein</fullName>
    </submittedName>
</protein>
<feature type="coiled-coil region" evidence="1">
    <location>
        <begin position="85"/>
        <end position="126"/>
    </location>
</feature>
<dbReference type="EMBL" id="DAAXPJ010000010">
    <property type="protein sequence ID" value="HAG2007355.1"/>
    <property type="molecule type" value="Genomic_DNA"/>
</dbReference>
<reference evidence="2" key="2">
    <citation type="submission" date="2020-02" db="EMBL/GenBank/DDBJ databases">
        <authorList>
            <consortium name="NCBI Pathogen Detection Project"/>
        </authorList>
    </citation>
    <scope>NUCLEOTIDE SEQUENCE</scope>
    <source>
        <strain evidence="2">MA.CK_94/00006681</strain>
    </source>
</reference>
<evidence type="ECO:0000256" key="1">
    <source>
        <dbReference type="SAM" id="Coils"/>
    </source>
</evidence>
<gene>
    <name evidence="2" type="ORF">G8W64_004001</name>
</gene>
<proteinExistence type="predicted"/>
<dbReference type="AlphaFoldDB" id="A0A759NIK2"/>
<evidence type="ECO:0000313" key="2">
    <source>
        <dbReference type="EMBL" id="HAG2007355.1"/>
    </source>
</evidence>
<reference evidence="2" key="1">
    <citation type="journal article" date="2018" name="Genome Biol.">
        <title>SKESA: strategic k-mer extension for scrupulous assemblies.</title>
        <authorList>
            <person name="Souvorov A."/>
            <person name="Agarwala R."/>
            <person name="Lipman D.J."/>
        </authorList>
    </citation>
    <scope>NUCLEOTIDE SEQUENCE</scope>
    <source>
        <strain evidence="2">MA.CK_94/00006681</strain>
    </source>
</reference>
<organism evidence="2">
    <name type="scientific">Salmonella enterica</name>
    <name type="common">Salmonella choleraesuis</name>
    <dbReference type="NCBI Taxonomy" id="28901"/>
    <lineage>
        <taxon>Bacteria</taxon>
        <taxon>Pseudomonadati</taxon>
        <taxon>Pseudomonadota</taxon>
        <taxon>Gammaproteobacteria</taxon>
        <taxon>Enterobacterales</taxon>
        <taxon>Enterobacteriaceae</taxon>
        <taxon>Salmonella</taxon>
    </lineage>
</organism>
<keyword evidence="1" id="KW-0175">Coiled coil</keyword>
<sequence length="134" mass="16097">MLVIQHGFGLSIKKGNMFGQKESQRKMLSIRLPFVSIYWLNKEATEYWYECARAAFNDPDWFVKNHHAVRQAKRKATTTYMKAYRDAWKEHRDQYQKDMEKLGSESMELRRKLGEAKRDIDAYKRLIRSNDDEK</sequence>
<comment type="caution">
    <text evidence="2">The sequence shown here is derived from an EMBL/GenBank/DDBJ whole genome shotgun (WGS) entry which is preliminary data.</text>
</comment>
<accession>A0A759NIK2</accession>
<name>A0A759NIK2_SALER</name>